<keyword evidence="4" id="KW-1185">Reference proteome</keyword>
<dbReference type="GO" id="GO:0006508">
    <property type="term" value="P:proteolysis"/>
    <property type="evidence" value="ECO:0007669"/>
    <property type="project" value="InterPro"/>
</dbReference>
<dbReference type="PROSITE" id="PS50240">
    <property type="entry name" value="TRYPSIN_DOM"/>
    <property type="match status" value="1"/>
</dbReference>
<evidence type="ECO:0000313" key="4">
    <source>
        <dbReference type="Proteomes" id="UP000561045"/>
    </source>
</evidence>
<dbReference type="InterPro" id="IPR009003">
    <property type="entry name" value="Peptidase_S1_PA"/>
</dbReference>
<dbReference type="Gene3D" id="2.40.10.10">
    <property type="entry name" value="Trypsin-like serine proteases"/>
    <property type="match status" value="1"/>
</dbReference>
<dbReference type="EMBL" id="JACIET010000002">
    <property type="protein sequence ID" value="MBB4013562.1"/>
    <property type="molecule type" value="Genomic_DNA"/>
</dbReference>
<feature type="signal peptide" evidence="1">
    <location>
        <begin position="1"/>
        <end position="21"/>
    </location>
</feature>
<dbReference type="Pfam" id="PF00089">
    <property type="entry name" value="Trypsin"/>
    <property type="match status" value="1"/>
</dbReference>
<dbReference type="InterPro" id="IPR001254">
    <property type="entry name" value="Trypsin_dom"/>
</dbReference>
<dbReference type="RefSeq" id="WP_183635422.1">
    <property type="nucleotide sequence ID" value="NZ_BAABLE010000005.1"/>
</dbReference>
<feature type="chain" id="PRO_5032298425" description="Peptidase S1 domain-containing protein" evidence="1">
    <location>
        <begin position="22"/>
        <end position="294"/>
    </location>
</feature>
<gene>
    <name evidence="3" type="ORF">GGR36_002908</name>
</gene>
<name>A0A840BPF7_9RHOO</name>
<proteinExistence type="predicted"/>
<dbReference type="InterPro" id="IPR043504">
    <property type="entry name" value="Peptidase_S1_PA_chymotrypsin"/>
</dbReference>
<sequence>MIAVRGMAAAMLLALSAPAAAIIGGLPDGDEPDSPERRVDPDGCDSPWAGVVSVLIGNGVFSGVVVGERWVLTAGHVAAGRRLSPGDVRVRVPCGPLTGGVLEVVPHPGFAGYKSDRINFDDLTLLRLREPLPAKVPRYPLFDRPPARGIVLTLVGYGGGGNPRDGVTVGARADTKRVGENVLDDWVTRPGQGPVAYVWDFDGPDPATSLLGGPSLGNRREATVAGGDSGSGAFVRDGDQWALVGINTFQMQLPARPPKMSSVPPKFGSGGGGMLIAPYAAWIRGVIGTPEPER</sequence>
<reference evidence="3 4" key="1">
    <citation type="submission" date="2020-08" db="EMBL/GenBank/DDBJ databases">
        <title>Genomic Encyclopedia of Type Strains, Phase IV (KMG-IV): sequencing the most valuable type-strain genomes for metagenomic binning, comparative biology and taxonomic classification.</title>
        <authorList>
            <person name="Goeker M."/>
        </authorList>
    </citation>
    <scope>NUCLEOTIDE SEQUENCE [LARGE SCALE GENOMIC DNA]</scope>
    <source>
        <strain evidence="3 4">DSM 106739</strain>
    </source>
</reference>
<dbReference type="SUPFAM" id="SSF50494">
    <property type="entry name" value="Trypsin-like serine proteases"/>
    <property type="match status" value="1"/>
</dbReference>
<evidence type="ECO:0000259" key="2">
    <source>
        <dbReference type="PROSITE" id="PS50240"/>
    </source>
</evidence>
<comment type="caution">
    <text evidence="3">The sequence shown here is derived from an EMBL/GenBank/DDBJ whole genome shotgun (WGS) entry which is preliminary data.</text>
</comment>
<organism evidence="3 4">
    <name type="scientific">Niveibacterium umoris</name>
    <dbReference type="NCBI Taxonomy" id="1193620"/>
    <lineage>
        <taxon>Bacteria</taxon>
        <taxon>Pseudomonadati</taxon>
        <taxon>Pseudomonadota</taxon>
        <taxon>Betaproteobacteria</taxon>
        <taxon>Rhodocyclales</taxon>
        <taxon>Rhodocyclaceae</taxon>
        <taxon>Niveibacterium</taxon>
    </lineage>
</organism>
<feature type="domain" description="Peptidase S1" evidence="2">
    <location>
        <begin position="22"/>
        <end position="288"/>
    </location>
</feature>
<dbReference type="GO" id="GO:0004252">
    <property type="term" value="F:serine-type endopeptidase activity"/>
    <property type="evidence" value="ECO:0007669"/>
    <property type="project" value="InterPro"/>
</dbReference>
<dbReference type="Proteomes" id="UP000561045">
    <property type="component" value="Unassembled WGS sequence"/>
</dbReference>
<evidence type="ECO:0000256" key="1">
    <source>
        <dbReference type="SAM" id="SignalP"/>
    </source>
</evidence>
<evidence type="ECO:0000313" key="3">
    <source>
        <dbReference type="EMBL" id="MBB4013562.1"/>
    </source>
</evidence>
<dbReference type="AlphaFoldDB" id="A0A840BPF7"/>
<protein>
    <recommendedName>
        <fullName evidence="2">Peptidase S1 domain-containing protein</fullName>
    </recommendedName>
</protein>
<keyword evidence="1" id="KW-0732">Signal</keyword>
<accession>A0A840BPF7</accession>